<dbReference type="STRING" id="1423792.FD09_GL002037"/>
<dbReference type="RefSeq" id="WP_057822547.1">
    <property type="nucleotide sequence ID" value="NZ_AZEC01000032.1"/>
</dbReference>
<accession>A0A0R1MHQ2</accession>
<feature type="transmembrane region" description="Helical" evidence="6">
    <location>
        <begin position="365"/>
        <end position="384"/>
    </location>
</feature>
<evidence type="ECO:0000256" key="2">
    <source>
        <dbReference type="ARBA" id="ARBA00022475"/>
    </source>
</evidence>
<protein>
    <submittedName>
        <fullName evidence="8">ABC-type Na+ efflux pump, permease component</fullName>
    </submittedName>
</protein>
<organism evidence="8 9">
    <name type="scientific">Schleiferilactobacillus perolens DSM 12744</name>
    <dbReference type="NCBI Taxonomy" id="1423792"/>
    <lineage>
        <taxon>Bacteria</taxon>
        <taxon>Bacillati</taxon>
        <taxon>Bacillota</taxon>
        <taxon>Bacilli</taxon>
        <taxon>Lactobacillales</taxon>
        <taxon>Lactobacillaceae</taxon>
        <taxon>Schleiferilactobacillus</taxon>
    </lineage>
</organism>
<dbReference type="InterPro" id="IPR013525">
    <property type="entry name" value="ABC2_TM"/>
</dbReference>
<evidence type="ECO:0000256" key="6">
    <source>
        <dbReference type="SAM" id="Phobius"/>
    </source>
</evidence>
<name>A0A0R1MHQ2_9LACO</name>
<dbReference type="PANTHER" id="PTHR30294:SF29">
    <property type="entry name" value="MULTIDRUG ABC TRANSPORTER PERMEASE YBHS-RELATED"/>
    <property type="match status" value="1"/>
</dbReference>
<dbReference type="OrthoDB" id="9768837at2"/>
<dbReference type="PATRIC" id="fig|1423792.3.peg.2068"/>
<gene>
    <name evidence="8" type="ORF">FD09_GL002037</name>
</gene>
<feature type="transmembrane region" description="Helical" evidence="6">
    <location>
        <begin position="178"/>
        <end position="198"/>
    </location>
</feature>
<dbReference type="InterPro" id="IPR051449">
    <property type="entry name" value="ABC-2_transporter_component"/>
</dbReference>
<dbReference type="PANTHER" id="PTHR30294">
    <property type="entry name" value="MEMBRANE COMPONENT OF ABC TRANSPORTER YHHJ-RELATED"/>
    <property type="match status" value="1"/>
</dbReference>
<evidence type="ECO:0000256" key="5">
    <source>
        <dbReference type="ARBA" id="ARBA00023136"/>
    </source>
</evidence>
<feature type="transmembrane region" description="Helical" evidence="6">
    <location>
        <begin position="311"/>
        <end position="330"/>
    </location>
</feature>
<feature type="transmembrane region" description="Helical" evidence="6">
    <location>
        <begin position="274"/>
        <end position="299"/>
    </location>
</feature>
<feature type="transmembrane region" description="Helical" evidence="6">
    <location>
        <begin position="21"/>
        <end position="42"/>
    </location>
</feature>
<comment type="subcellular location">
    <subcellularLocation>
        <location evidence="1">Cell membrane</location>
        <topology evidence="1">Multi-pass membrane protein</topology>
    </subcellularLocation>
</comment>
<evidence type="ECO:0000256" key="1">
    <source>
        <dbReference type="ARBA" id="ARBA00004651"/>
    </source>
</evidence>
<keyword evidence="3 6" id="KW-0812">Transmembrane</keyword>
<dbReference type="GO" id="GO:0005886">
    <property type="term" value="C:plasma membrane"/>
    <property type="evidence" value="ECO:0007669"/>
    <property type="project" value="UniProtKB-SubCell"/>
</dbReference>
<dbReference type="Pfam" id="PF12698">
    <property type="entry name" value="ABC2_membrane_3"/>
    <property type="match status" value="1"/>
</dbReference>
<dbReference type="AlphaFoldDB" id="A0A0R1MHQ2"/>
<dbReference type="GO" id="GO:0140359">
    <property type="term" value="F:ABC-type transporter activity"/>
    <property type="evidence" value="ECO:0007669"/>
    <property type="project" value="InterPro"/>
</dbReference>
<keyword evidence="4 6" id="KW-1133">Transmembrane helix</keyword>
<keyword evidence="9" id="KW-1185">Reference proteome</keyword>
<reference evidence="8 9" key="1">
    <citation type="journal article" date="2015" name="Genome Announc.">
        <title>Expanding the biotechnology potential of lactobacilli through comparative genomics of 213 strains and associated genera.</title>
        <authorList>
            <person name="Sun Z."/>
            <person name="Harris H.M."/>
            <person name="McCann A."/>
            <person name="Guo C."/>
            <person name="Argimon S."/>
            <person name="Zhang W."/>
            <person name="Yang X."/>
            <person name="Jeffery I.B."/>
            <person name="Cooney J.C."/>
            <person name="Kagawa T.F."/>
            <person name="Liu W."/>
            <person name="Song Y."/>
            <person name="Salvetti E."/>
            <person name="Wrobel A."/>
            <person name="Rasinkangas P."/>
            <person name="Parkhill J."/>
            <person name="Rea M.C."/>
            <person name="O'Sullivan O."/>
            <person name="Ritari J."/>
            <person name="Douillard F.P."/>
            <person name="Paul Ross R."/>
            <person name="Yang R."/>
            <person name="Briner A.E."/>
            <person name="Felis G.E."/>
            <person name="de Vos W.M."/>
            <person name="Barrangou R."/>
            <person name="Klaenhammer T.R."/>
            <person name="Caufield P.W."/>
            <person name="Cui Y."/>
            <person name="Zhang H."/>
            <person name="O'Toole P.W."/>
        </authorList>
    </citation>
    <scope>NUCLEOTIDE SEQUENCE [LARGE SCALE GENOMIC DNA]</scope>
    <source>
        <strain evidence="8 9">DSM 12744</strain>
    </source>
</reference>
<evidence type="ECO:0000256" key="4">
    <source>
        <dbReference type="ARBA" id="ARBA00022989"/>
    </source>
</evidence>
<keyword evidence="2" id="KW-1003">Cell membrane</keyword>
<proteinExistence type="predicted"/>
<evidence type="ECO:0000256" key="3">
    <source>
        <dbReference type="ARBA" id="ARBA00022692"/>
    </source>
</evidence>
<dbReference type="Proteomes" id="UP000051330">
    <property type="component" value="Unassembled WGS sequence"/>
</dbReference>
<feature type="domain" description="ABC-2 type transporter transmembrane" evidence="7">
    <location>
        <begin position="21"/>
        <end position="384"/>
    </location>
</feature>
<dbReference type="EMBL" id="AZEC01000032">
    <property type="protein sequence ID" value="KRL07534.1"/>
    <property type="molecule type" value="Genomic_DNA"/>
</dbReference>
<evidence type="ECO:0000313" key="9">
    <source>
        <dbReference type="Proteomes" id="UP000051330"/>
    </source>
</evidence>
<feature type="transmembrane region" description="Helical" evidence="6">
    <location>
        <begin position="229"/>
        <end position="254"/>
    </location>
</feature>
<evidence type="ECO:0000259" key="7">
    <source>
        <dbReference type="Pfam" id="PF12698"/>
    </source>
</evidence>
<evidence type="ECO:0000313" key="8">
    <source>
        <dbReference type="EMBL" id="KRL07534.1"/>
    </source>
</evidence>
<feature type="transmembrane region" description="Helical" evidence="6">
    <location>
        <begin position="336"/>
        <end position="353"/>
    </location>
</feature>
<keyword evidence="5 6" id="KW-0472">Membrane</keyword>
<sequence>MNAVKIVFNQVFRKNLKSGGWWSIVLSPLVLGLIMFGIGYYMSSTTATPQVGVVASAPIQQGLMKQSSDSVKYRTYASQKSAEKALADKKIDGVLTVNAQTPYTSQYLSRQGGQEVSKNTLTANLSQLNTAAVAGELHLTSAQLTKLLTPPSVTTRNVSISDSGKMTTKGGAGESAKYLLAMAISVMFYGFLLSYGSMTAQEIATEKGSRIEEMILSAISARAQFFGKILGIMALMVVQIVLYAIIAGGVLIVGRNNATIRGILSQVDWSMLDATFIIMTLGFFVIGILSYTVLSALLGSLVASQEQASQATMPVVMLSLVGYMAALMSANGSTPLVNILSYIPFLSPLIMPSRLAVGQVSSPEALLALGINLAFLAIFTWLSAKLYETNVLAYSDNSIWHALRQSWTIARSERGRAKTVPAHEK</sequence>
<comment type="caution">
    <text evidence="8">The sequence shown here is derived from an EMBL/GenBank/DDBJ whole genome shotgun (WGS) entry which is preliminary data.</text>
</comment>